<dbReference type="GO" id="GO:0045003">
    <property type="term" value="P:double-strand break repair via synthesis-dependent strand annealing"/>
    <property type="evidence" value="ECO:0007669"/>
    <property type="project" value="TreeGrafter"/>
</dbReference>
<evidence type="ECO:0000256" key="1">
    <source>
        <dbReference type="ARBA" id="ARBA00003813"/>
    </source>
</evidence>
<feature type="compositionally biased region" description="Polar residues" evidence="14">
    <location>
        <begin position="48"/>
        <end position="57"/>
    </location>
</feature>
<gene>
    <name evidence="17" type="ORF">EJ04DRAFT_432720</name>
</gene>
<protein>
    <recommendedName>
        <fullName evidence="13">ATP-dependent DNA helicase</fullName>
        <ecNumber evidence="13">3.6.4.12</ecNumber>
    </recommendedName>
</protein>
<dbReference type="Pfam" id="PF00271">
    <property type="entry name" value="Helicase_C"/>
    <property type="match status" value="1"/>
</dbReference>
<dbReference type="InterPro" id="IPR011545">
    <property type="entry name" value="DEAD/DEAH_box_helicase_dom"/>
</dbReference>
<dbReference type="SUPFAM" id="SSF52540">
    <property type="entry name" value="P-loop containing nucleoside triphosphate hydrolases"/>
    <property type="match status" value="1"/>
</dbReference>
<dbReference type="InterPro" id="IPR014001">
    <property type="entry name" value="Helicase_ATP-bd"/>
</dbReference>
<evidence type="ECO:0000259" key="15">
    <source>
        <dbReference type="PROSITE" id="PS51192"/>
    </source>
</evidence>
<keyword evidence="18" id="KW-1185">Reference proteome</keyword>
<dbReference type="OrthoDB" id="164902at2759"/>
<sequence>MNDSDEYGEFDDSAFLQAATLAEKENTPAFQTSRRATKRRKLDHPNERTTVISPSHGSRNRRRGSTVFCSSDEESSVTGLPVTTASTSRRTSSRTVPKETGSKDQGRVLPWKNPISKAKQNRIHTPSAAQNLDDIFNTQPPREHSPPWKTRGAIWQKQTTTTTTIGVHRPDSQTGTSTGLDAMKTMAIPGRQSIASRPLSLRSNDYDPAQDLAGLPSDAFASSSSSPQKQGNEVEIVSERRTRVVAPQTGLRQTTLFGREGAGGQIPPSQVNKRYNFIVDQKEEPPTHHKLDLEALKTWVYPDNLGQTRDYQFNIVAKGLFHNLLVALPTGLGKTFIAATVMLNFFRWTTEAQIVFVAPTKPLVTQQAEACYNIVGIPRSHTTVLIGGVKRALRAEEWSSKRVFFMTPETLLVDLQHGYADPKKVVLLVVDEAHRATGSYAYVQVVSMMRRFNSSFRILALTATPGADVESVQKVINGLDISKIEIRTETSMDICQYVHQRKIDKHVFDYSDEMLLCMELYSKALKPLVNKIKGLNVLYSSDPLDLTPYGCTQARLKWMSSGAGRANSGAKWLVQSALSTLASISMGMELLKYHGIRPFYNKIKQFQEEQSDSKSKQKKEICESDAFKKLLGTLSIWSANKDFIGHPKLDFLQDVILEHFTNAAEGEHVDGAPPAQTRIMVFAHWRDSAEEIVRVLKRHEPIIRPHVFVGQATSKNSDGMSQKEQTGVIEKFQSGTHNTLVATSIGEEGLDIGEVDMIVCYDSKASPIRMLQRMGRTGRKRDGRIVLLQMSGKEQKDFLQAKDNYEAMQKIIADGNKFTFHNDISRRIVPREIQPVVDKRMVDIPVENSQQNFMPQPKGRRGLKAPAKKFHMPDGVITGFVTAGRIDQEIAPKPRGKKKAIIYPSEEPVDLPDLESVLLNESDMRELAQQYQQVYDENDEDALFLADLNIAAHAARQRVPFRTSYFRKPGRAAQEFVGMMGRIHSMDQARIAQLKSNVHSSDIDSDPGYDIVVPDGPLAKEAPKVSEDMWEDDDPASQPLAELKIKPGPKPKAKPATATKPTAPRGRPHTTPAVKRPRGRPRKHASPADTPARQPHSTPQQKTPIYQAPGLAFEAASSSPPPTDPRMRVASQADTIGSDDTLDNFEPQDTQAYKLDSDLCSFIADDDEVVEMPESSLPMTSFDGAGLGRGTQAVVRKAMEGARGRKGIAEKIFSSDVTDNEAVVSSDVEVDEEEEEVVEVVLGKGKGRRAALLDEEDEDEEIVVPRPRKRRVVIDDEDE</sequence>
<evidence type="ECO:0000256" key="5">
    <source>
        <dbReference type="ARBA" id="ARBA00022741"/>
    </source>
</evidence>
<dbReference type="Pfam" id="PF00270">
    <property type="entry name" value="DEAD"/>
    <property type="match status" value="1"/>
</dbReference>
<evidence type="ECO:0000256" key="8">
    <source>
        <dbReference type="ARBA" id="ARBA00022806"/>
    </source>
</evidence>
<evidence type="ECO:0000256" key="14">
    <source>
        <dbReference type="SAM" id="MobiDB-lite"/>
    </source>
</evidence>
<reference evidence="17" key="1">
    <citation type="journal article" date="2020" name="Stud. Mycol.">
        <title>101 Dothideomycetes genomes: a test case for predicting lifestyles and emergence of pathogens.</title>
        <authorList>
            <person name="Haridas S."/>
            <person name="Albert R."/>
            <person name="Binder M."/>
            <person name="Bloem J."/>
            <person name="Labutti K."/>
            <person name="Salamov A."/>
            <person name="Andreopoulos B."/>
            <person name="Baker S."/>
            <person name="Barry K."/>
            <person name="Bills G."/>
            <person name="Bluhm B."/>
            <person name="Cannon C."/>
            <person name="Castanera R."/>
            <person name="Culley D."/>
            <person name="Daum C."/>
            <person name="Ezra D."/>
            <person name="Gonzalez J."/>
            <person name="Henrissat B."/>
            <person name="Kuo A."/>
            <person name="Liang C."/>
            <person name="Lipzen A."/>
            <person name="Lutzoni F."/>
            <person name="Magnuson J."/>
            <person name="Mondo S."/>
            <person name="Nolan M."/>
            <person name="Ohm R."/>
            <person name="Pangilinan J."/>
            <person name="Park H.-J."/>
            <person name="Ramirez L."/>
            <person name="Alfaro M."/>
            <person name="Sun H."/>
            <person name="Tritt A."/>
            <person name="Yoshinaga Y."/>
            <person name="Zwiers L.-H."/>
            <person name="Turgeon B."/>
            <person name="Goodwin S."/>
            <person name="Spatafora J."/>
            <person name="Crous P."/>
            <person name="Grigoriev I."/>
        </authorList>
    </citation>
    <scope>NUCLEOTIDE SEQUENCE</scope>
    <source>
        <strain evidence="17">CBS 125425</strain>
    </source>
</reference>
<dbReference type="EMBL" id="ML996123">
    <property type="protein sequence ID" value="KAF2736646.1"/>
    <property type="molecule type" value="Genomic_DNA"/>
</dbReference>
<dbReference type="InterPro" id="IPR001650">
    <property type="entry name" value="Helicase_C-like"/>
</dbReference>
<evidence type="ECO:0000256" key="9">
    <source>
        <dbReference type="ARBA" id="ARBA00022840"/>
    </source>
</evidence>
<dbReference type="CDD" id="cd12091">
    <property type="entry name" value="FANCM_ID"/>
    <property type="match status" value="1"/>
</dbReference>
<evidence type="ECO:0000256" key="12">
    <source>
        <dbReference type="ARBA" id="ARBA00047995"/>
    </source>
</evidence>
<dbReference type="SMART" id="SM00487">
    <property type="entry name" value="DEXDc"/>
    <property type="match status" value="1"/>
</dbReference>
<dbReference type="GO" id="GO:0005634">
    <property type="term" value="C:nucleus"/>
    <property type="evidence" value="ECO:0007669"/>
    <property type="project" value="UniProtKB-SubCell"/>
</dbReference>
<dbReference type="SMART" id="SM00490">
    <property type="entry name" value="HELICc"/>
    <property type="match status" value="1"/>
</dbReference>
<evidence type="ECO:0000259" key="16">
    <source>
        <dbReference type="PROSITE" id="PS51194"/>
    </source>
</evidence>
<feature type="region of interest" description="Disordered" evidence="14">
    <location>
        <begin position="997"/>
        <end position="1129"/>
    </location>
</feature>
<feature type="region of interest" description="Disordered" evidence="14">
    <location>
        <begin position="21"/>
        <end position="110"/>
    </location>
</feature>
<evidence type="ECO:0000256" key="7">
    <source>
        <dbReference type="ARBA" id="ARBA00022801"/>
    </source>
</evidence>
<dbReference type="Gene3D" id="3.40.50.300">
    <property type="entry name" value="P-loop containing nucleotide triphosphate hydrolases"/>
    <property type="match status" value="2"/>
</dbReference>
<comment type="subcellular location">
    <subcellularLocation>
        <location evidence="2 13">Nucleus</location>
    </subcellularLocation>
</comment>
<comment type="similarity">
    <text evidence="3 13">Belongs to the DEAD box helicase family. DEAH subfamily. FANCM sub-subfamily.</text>
</comment>
<keyword evidence="9" id="KW-0067">ATP-binding</keyword>
<dbReference type="Proteomes" id="UP000799444">
    <property type="component" value="Unassembled WGS sequence"/>
</dbReference>
<keyword evidence="7 17" id="KW-0378">Hydrolase</keyword>
<feature type="compositionally biased region" description="Basic and acidic residues" evidence="14">
    <location>
        <begin position="96"/>
        <end position="106"/>
    </location>
</feature>
<name>A0A9P4R484_9PLEO</name>
<dbReference type="CDD" id="cd18801">
    <property type="entry name" value="SF2_C_FANCM_Hef"/>
    <property type="match status" value="1"/>
</dbReference>
<dbReference type="PROSITE" id="PS51192">
    <property type="entry name" value="HELICASE_ATP_BIND_1"/>
    <property type="match status" value="1"/>
</dbReference>
<keyword evidence="11" id="KW-0539">Nucleus</keyword>
<feature type="compositionally biased region" description="Low complexity" evidence="14">
    <location>
        <begin position="83"/>
        <end position="95"/>
    </location>
</feature>
<evidence type="ECO:0000256" key="13">
    <source>
        <dbReference type="RuleBase" id="RU367027"/>
    </source>
</evidence>
<dbReference type="InterPro" id="IPR039686">
    <property type="entry name" value="FANCM/Mph1-like_ID"/>
</dbReference>
<evidence type="ECO:0000256" key="6">
    <source>
        <dbReference type="ARBA" id="ARBA00022763"/>
    </source>
</evidence>
<evidence type="ECO:0000256" key="2">
    <source>
        <dbReference type="ARBA" id="ARBA00004123"/>
    </source>
</evidence>
<evidence type="ECO:0000256" key="11">
    <source>
        <dbReference type="ARBA" id="ARBA00023242"/>
    </source>
</evidence>
<organism evidence="17 18">
    <name type="scientific">Polyplosphaeria fusca</name>
    <dbReference type="NCBI Taxonomy" id="682080"/>
    <lineage>
        <taxon>Eukaryota</taxon>
        <taxon>Fungi</taxon>
        <taxon>Dikarya</taxon>
        <taxon>Ascomycota</taxon>
        <taxon>Pezizomycotina</taxon>
        <taxon>Dothideomycetes</taxon>
        <taxon>Pleosporomycetidae</taxon>
        <taxon>Pleosporales</taxon>
        <taxon>Tetraplosphaeriaceae</taxon>
        <taxon>Polyplosphaeria</taxon>
    </lineage>
</organism>
<dbReference type="PROSITE" id="PS51194">
    <property type="entry name" value="HELICASE_CTER"/>
    <property type="match status" value="1"/>
</dbReference>
<evidence type="ECO:0000256" key="4">
    <source>
        <dbReference type="ARBA" id="ARBA00011390"/>
    </source>
</evidence>
<feature type="domain" description="Helicase ATP-binding" evidence="15">
    <location>
        <begin position="315"/>
        <end position="483"/>
    </location>
</feature>
<dbReference type="EC" id="3.6.4.12" evidence="13"/>
<feature type="compositionally biased region" description="Polar residues" evidence="14">
    <location>
        <begin position="1095"/>
        <end position="1104"/>
    </location>
</feature>
<dbReference type="GO" id="GO:0006355">
    <property type="term" value="P:regulation of DNA-templated transcription"/>
    <property type="evidence" value="ECO:0007669"/>
    <property type="project" value="InterPro"/>
</dbReference>
<feature type="domain" description="Helicase C-terminal" evidence="16">
    <location>
        <begin position="656"/>
        <end position="824"/>
    </location>
</feature>
<dbReference type="InterPro" id="IPR000637">
    <property type="entry name" value="HMGI/Y_DNA-bd_CS"/>
</dbReference>
<dbReference type="GO" id="GO:0016787">
    <property type="term" value="F:hydrolase activity"/>
    <property type="evidence" value="ECO:0007669"/>
    <property type="project" value="UniProtKB-KW"/>
</dbReference>
<comment type="catalytic activity">
    <reaction evidence="12 13">
        <text>ATP + H2O = ADP + phosphate + H(+)</text>
        <dbReference type="Rhea" id="RHEA:13065"/>
        <dbReference type="ChEBI" id="CHEBI:15377"/>
        <dbReference type="ChEBI" id="CHEBI:15378"/>
        <dbReference type="ChEBI" id="CHEBI:30616"/>
        <dbReference type="ChEBI" id="CHEBI:43474"/>
        <dbReference type="ChEBI" id="CHEBI:456216"/>
        <dbReference type="EC" id="3.6.4.12"/>
    </reaction>
</comment>
<comment type="caution">
    <text evidence="17">The sequence shown here is derived from an EMBL/GenBank/DDBJ whole genome shotgun (WGS) entry which is preliminary data.</text>
</comment>
<dbReference type="GO" id="GO:0043138">
    <property type="term" value="F:3'-5' DNA helicase activity"/>
    <property type="evidence" value="ECO:0007669"/>
    <property type="project" value="InterPro"/>
</dbReference>
<evidence type="ECO:0000256" key="3">
    <source>
        <dbReference type="ARBA" id="ARBA00009889"/>
    </source>
</evidence>
<feature type="region of interest" description="Disordered" evidence="14">
    <location>
        <begin position="193"/>
        <end position="235"/>
    </location>
</feature>
<dbReference type="CDD" id="cd18033">
    <property type="entry name" value="DEXDc_FANCM"/>
    <property type="match status" value="1"/>
</dbReference>
<comment type="function">
    <text evidence="1 13">ATP-dependent DNA helicase involved in DNA damage repair by homologous recombination and in genome maintenance. Capable of unwinding D-loops. Plays a role in limiting crossover recombinants during mitotic DNA double-strand break (DSB) repair. Component of a FANCM-MHF complex which promotes gene conversion at blocked replication forks, probably by reversal of the stalled fork.</text>
</comment>
<keyword evidence="6" id="KW-0227">DNA damage</keyword>
<dbReference type="InterPro" id="IPR044749">
    <property type="entry name" value="FANCM_DEXDc"/>
</dbReference>
<evidence type="ECO:0000256" key="10">
    <source>
        <dbReference type="ARBA" id="ARBA00023204"/>
    </source>
</evidence>
<dbReference type="InterPro" id="IPR027417">
    <property type="entry name" value="P-loop_NTPase"/>
</dbReference>
<accession>A0A9P4R484</accession>
<evidence type="ECO:0000313" key="17">
    <source>
        <dbReference type="EMBL" id="KAF2736646.1"/>
    </source>
</evidence>
<dbReference type="Gene3D" id="1.20.1320.20">
    <property type="entry name" value="hef helicase domain"/>
    <property type="match status" value="1"/>
</dbReference>
<feature type="compositionally biased region" description="Basic residues" evidence="14">
    <location>
        <begin position="1075"/>
        <end position="1085"/>
    </location>
</feature>
<dbReference type="GO" id="GO:0000400">
    <property type="term" value="F:four-way junction DNA binding"/>
    <property type="evidence" value="ECO:0007669"/>
    <property type="project" value="TreeGrafter"/>
</dbReference>
<dbReference type="PANTHER" id="PTHR14025:SF20">
    <property type="entry name" value="FANCONI ANEMIA GROUP M PROTEIN"/>
    <property type="match status" value="1"/>
</dbReference>
<feature type="compositionally biased region" description="Low complexity" evidence="14">
    <location>
        <begin position="1054"/>
        <end position="1065"/>
    </location>
</feature>
<dbReference type="GO" id="GO:0036297">
    <property type="term" value="P:interstrand cross-link repair"/>
    <property type="evidence" value="ECO:0007669"/>
    <property type="project" value="TreeGrafter"/>
</dbReference>
<proteinExistence type="inferred from homology"/>
<dbReference type="PROSITE" id="PS00354">
    <property type="entry name" value="HMGI_Y"/>
    <property type="match status" value="1"/>
</dbReference>
<keyword evidence="5" id="KW-0547">Nucleotide-binding</keyword>
<dbReference type="FunFam" id="3.40.50.300:FF:000861">
    <property type="entry name" value="Fanconi anemia, complementation group M"/>
    <property type="match status" value="1"/>
</dbReference>
<dbReference type="GO" id="GO:0005524">
    <property type="term" value="F:ATP binding"/>
    <property type="evidence" value="ECO:0007669"/>
    <property type="project" value="UniProtKB-UniRule"/>
</dbReference>
<evidence type="ECO:0000313" key="18">
    <source>
        <dbReference type="Proteomes" id="UP000799444"/>
    </source>
</evidence>
<dbReference type="GO" id="GO:0009378">
    <property type="term" value="F:four-way junction helicase activity"/>
    <property type="evidence" value="ECO:0007669"/>
    <property type="project" value="TreeGrafter"/>
</dbReference>
<keyword evidence="8" id="KW-0347">Helicase</keyword>
<dbReference type="AlphaFoldDB" id="A0A9P4R484"/>
<comment type="subunit">
    <text evidence="4 13">Interacts with the MHF histone-fold complex to form the FANCM-MHF complex.</text>
</comment>
<dbReference type="PANTHER" id="PTHR14025">
    <property type="entry name" value="FANCONI ANEMIA GROUP M FANCM FAMILY MEMBER"/>
    <property type="match status" value="1"/>
</dbReference>
<keyword evidence="10" id="KW-0234">DNA repair</keyword>